<evidence type="ECO:0000256" key="1">
    <source>
        <dbReference type="ARBA" id="ARBA00005505"/>
    </source>
</evidence>
<evidence type="ECO:0000256" key="5">
    <source>
        <dbReference type="ARBA" id="ARBA00022741"/>
    </source>
</evidence>
<evidence type="ECO:0000256" key="8">
    <source>
        <dbReference type="ARBA" id="ARBA00047899"/>
    </source>
</evidence>
<evidence type="ECO:0000313" key="11">
    <source>
        <dbReference type="EMBL" id="KAL0163335.1"/>
    </source>
</evidence>
<evidence type="ECO:0000259" key="10">
    <source>
        <dbReference type="PROSITE" id="PS50011"/>
    </source>
</evidence>
<comment type="caution">
    <text evidence="11">The sequence shown here is derived from an EMBL/GenBank/DDBJ whole genome shotgun (WGS) entry which is preliminary data.</text>
</comment>
<reference evidence="11 12" key="1">
    <citation type="submission" date="2024-05" db="EMBL/GenBank/DDBJ databases">
        <title>Genome sequencing and assembly of Indian major carp, Cirrhinus mrigala (Hamilton, 1822).</title>
        <authorList>
            <person name="Mohindra V."/>
            <person name="Chowdhury L.M."/>
            <person name="Lal K."/>
            <person name="Jena J.K."/>
        </authorList>
    </citation>
    <scope>NUCLEOTIDE SEQUENCE [LARGE SCALE GENOMIC DNA]</scope>
    <source>
        <strain evidence="11">CM1030</strain>
        <tissue evidence="11">Blood</tissue>
    </source>
</reference>
<comment type="catalytic activity">
    <reaction evidence="8">
        <text>L-threonyl-[protein] + ATP = O-phospho-L-threonyl-[protein] + ADP + H(+)</text>
        <dbReference type="Rhea" id="RHEA:46608"/>
        <dbReference type="Rhea" id="RHEA-COMP:11060"/>
        <dbReference type="Rhea" id="RHEA-COMP:11605"/>
        <dbReference type="ChEBI" id="CHEBI:15378"/>
        <dbReference type="ChEBI" id="CHEBI:30013"/>
        <dbReference type="ChEBI" id="CHEBI:30616"/>
        <dbReference type="ChEBI" id="CHEBI:61977"/>
        <dbReference type="ChEBI" id="CHEBI:456216"/>
        <dbReference type="EC" id="2.7.11.1"/>
    </reaction>
</comment>
<dbReference type="InterPro" id="IPR011009">
    <property type="entry name" value="Kinase-like_dom_sf"/>
</dbReference>
<evidence type="ECO:0000256" key="7">
    <source>
        <dbReference type="ARBA" id="ARBA00022840"/>
    </source>
</evidence>
<dbReference type="GO" id="GO:0004674">
    <property type="term" value="F:protein serine/threonine kinase activity"/>
    <property type="evidence" value="ECO:0007669"/>
    <property type="project" value="UniProtKB-KW"/>
</dbReference>
<keyword evidence="4" id="KW-0808">Transferase</keyword>
<dbReference type="PANTHER" id="PTHR22984:SF11">
    <property type="entry name" value="AURORA KINASE-RELATED"/>
    <property type="match status" value="1"/>
</dbReference>
<keyword evidence="12" id="KW-1185">Reference proteome</keyword>
<feature type="non-terminal residue" evidence="11">
    <location>
        <position position="217"/>
    </location>
</feature>
<keyword evidence="6" id="KW-0418">Kinase</keyword>
<feature type="non-terminal residue" evidence="11">
    <location>
        <position position="1"/>
    </location>
</feature>
<accession>A0ABD0NPI0</accession>
<evidence type="ECO:0000256" key="9">
    <source>
        <dbReference type="ARBA" id="ARBA00048679"/>
    </source>
</evidence>
<dbReference type="EC" id="2.7.11.1" evidence="2"/>
<evidence type="ECO:0000256" key="3">
    <source>
        <dbReference type="ARBA" id="ARBA00022527"/>
    </source>
</evidence>
<keyword evidence="5" id="KW-0547">Nucleotide-binding</keyword>
<gene>
    <name evidence="11" type="ORF">M9458_042731</name>
</gene>
<dbReference type="Proteomes" id="UP001529510">
    <property type="component" value="Unassembled WGS sequence"/>
</dbReference>
<dbReference type="SUPFAM" id="SSF56112">
    <property type="entry name" value="Protein kinase-like (PK-like)"/>
    <property type="match status" value="1"/>
</dbReference>
<organism evidence="11 12">
    <name type="scientific">Cirrhinus mrigala</name>
    <name type="common">Mrigala</name>
    <dbReference type="NCBI Taxonomy" id="683832"/>
    <lineage>
        <taxon>Eukaryota</taxon>
        <taxon>Metazoa</taxon>
        <taxon>Chordata</taxon>
        <taxon>Craniata</taxon>
        <taxon>Vertebrata</taxon>
        <taxon>Euteleostomi</taxon>
        <taxon>Actinopterygii</taxon>
        <taxon>Neopterygii</taxon>
        <taxon>Teleostei</taxon>
        <taxon>Ostariophysi</taxon>
        <taxon>Cypriniformes</taxon>
        <taxon>Cyprinidae</taxon>
        <taxon>Labeoninae</taxon>
        <taxon>Labeonini</taxon>
        <taxon>Cirrhinus</taxon>
    </lineage>
</organism>
<evidence type="ECO:0000256" key="6">
    <source>
        <dbReference type="ARBA" id="ARBA00022777"/>
    </source>
</evidence>
<dbReference type="Gene3D" id="3.30.200.20">
    <property type="entry name" value="Phosphorylase Kinase, domain 1"/>
    <property type="match status" value="1"/>
</dbReference>
<dbReference type="Pfam" id="PF00069">
    <property type="entry name" value="Pkinase"/>
    <property type="match status" value="1"/>
</dbReference>
<dbReference type="PANTHER" id="PTHR22984">
    <property type="entry name" value="SERINE/THREONINE-PROTEIN KINASE PIM"/>
    <property type="match status" value="1"/>
</dbReference>
<dbReference type="GO" id="GO:0005524">
    <property type="term" value="F:ATP binding"/>
    <property type="evidence" value="ECO:0007669"/>
    <property type="project" value="UniProtKB-KW"/>
</dbReference>
<dbReference type="InterPro" id="IPR000719">
    <property type="entry name" value="Prot_kinase_dom"/>
</dbReference>
<dbReference type="InterPro" id="IPR051138">
    <property type="entry name" value="PIM_Ser/Thr_kinase"/>
</dbReference>
<keyword evidence="3" id="KW-0723">Serine/threonine-protein kinase</keyword>
<comment type="similarity">
    <text evidence="1">Belongs to the protein kinase superfamily. CAMK Ser/Thr protein kinase family. PIM subfamily.</text>
</comment>
<feature type="domain" description="Protein kinase" evidence="10">
    <location>
        <begin position="1"/>
        <end position="217"/>
    </location>
</feature>
<evidence type="ECO:0000256" key="2">
    <source>
        <dbReference type="ARBA" id="ARBA00012513"/>
    </source>
</evidence>
<proteinExistence type="inferred from homology"/>
<sequence length="217" mass="24899">DACSKPLPLEIALSIMANEGPRVQEIVQLLDWHVEPDHYVMVLERPVPFEELNWFLLQNMGTIKEEVAYVIMRQTIIAAQTCCRRGVLHRDINPENVLINPDTLKVKLMGFGCGAVLSNLDYKSFTGMYDPSQLEYCPPEFFMTGKYHGEPATVWSLGILLFVMLCGDFPQRRDMCKIKDNTWTKDGLSGECCDFIRRCLQIDPKQRIELENLSLHD</sequence>
<evidence type="ECO:0000256" key="4">
    <source>
        <dbReference type="ARBA" id="ARBA00022679"/>
    </source>
</evidence>
<dbReference type="Gene3D" id="1.10.510.10">
    <property type="entry name" value="Transferase(Phosphotransferase) domain 1"/>
    <property type="match status" value="1"/>
</dbReference>
<dbReference type="EMBL" id="JAMKFB020000021">
    <property type="protein sequence ID" value="KAL0163335.1"/>
    <property type="molecule type" value="Genomic_DNA"/>
</dbReference>
<dbReference type="AlphaFoldDB" id="A0ABD0NPI0"/>
<dbReference type="FunFam" id="1.10.510.10:FF:000392">
    <property type="entry name" value="Pim proto-oncogene, serine/threonine kinase,-related 152"/>
    <property type="match status" value="1"/>
</dbReference>
<dbReference type="SMART" id="SM00220">
    <property type="entry name" value="S_TKc"/>
    <property type="match status" value="1"/>
</dbReference>
<name>A0ABD0NPI0_CIRMR</name>
<dbReference type="PROSITE" id="PS50011">
    <property type="entry name" value="PROTEIN_KINASE_DOM"/>
    <property type="match status" value="1"/>
</dbReference>
<evidence type="ECO:0000313" key="12">
    <source>
        <dbReference type="Proteomes" id="UP001529510"/>
    </source>
</evidence>
<comment type="catalytic activity">
    <reaction evidence="9">
        <text>L-seryl-[protein] + ATP = O-phospho-L-seryl-[protein] + ADP + H(+)</text>
        <dbReference type="Rhea" id="RHEA:17989"/>
        <dbReference type="Rhea" id="RHEA-COMP:9863"/>
        <dbReference type="Rhea" id="RHEA-COMP:11604"/>
        <dbReference type="ChEBI" id="CHEBI:15378"/>
        <dbReference type="ChEBI" id="CHEBI:29999"/>
        <dbReference type="ChEBI" id="CHEBI:30616"/>
        <dbReference type="ChEBI" id="CHEBI:83421"/>
        <dbReference type="ChEBI" id="CHEBI:456216"/>
        <dbReference type="EC" id="2.7.11.1"/>
    </reaction>
</comment>
<protein>
    <recommendedName>
        <fullName evidence="2">non-specific serine/threonine protein kinase</fullName>
        <ecNumber evidence="2">2.7.11.1</ecNumber>
    </recommendedName>
</protein>
<keyword evidence="7" id="KW-0067">ATP-binding</keyword>